<dbReference type="PANTHER" id="PTHR42928:SF5">
    <property type="entry name" value="BLR1237 PROTEIN"/>
    <property type="match status" value="1"/>
</dbReference>
<dbReference type="PIRSF" id="PIRSF017082">
    <property type="entry name" value="YflP"/>
    <property type="match status" value="1"/>
</dbReference>
<reference evidence="4" key="1">
    <citation type="journal article" date="2019" name="Int. J. Syst. Evol. Microbiol.">
        <title>The Global Catalogue of Microorganisms (GCM) 10K type strain sequencing project: providing services to taxonomists for standard genome sequencing and annotation.</title>
        <authorList>
            <consortium name="The Broad Institute Genomics Platform"/>
            <consortium name="The Broad Institute Genome Sequencing Center for Infectious Disease"/>
            <person name="Wu L."/>
            <person name="Ma J."/>
        </authorList>
    </citation>
    <scope>NUCLEOTIDE SEQUENCE [LARGE SCALE GENOMIC DNA]</scope>
    <source>
        <strain evidence="4">TISTR 1906</strain>
    </source>
</reference>
<evidence type="ECO:0000256" key="1">
    <source>
        <dbReference type="ARBA" id="ARBA00006987"/>
    </source>
</evidence>
<gene>
    <name evidence="3" type="ORF">ACFSW6_09895</name>
</gene>
<protein>
    <submittedName>
        <fullName evidence="3">Bug family tripartite tricarboxylate transporter substrate binding protein</fullName>
    </submittedName>
</protein>
<feature type="chain" id="PRO_5045419621" evidence="2">
    <location>
        <begin position="27"/>
        <end position="331"/>
    </location>
</feature>
<accession>A0ABW5UP96</accession>
<dbReference type="RefSeq" id="WP_066477909.1">
    <property type="nucleotide sequence ID" value="NZ_BCNT01000007.1"/>
</dbReference>
<evidence type="ECO:0000313" key="3">
    <source>
        <dbReference type="EMBL" id="MFD2754399.1"/>
    </source>
</evidence>
<organism evidence="3 4">
    <name type="scientific">Comamonas terrae</name>
    <dbReference type="NCBI Taxonomy" id="673548"/>
    <lineage>
        <taxon>Bacteria</taxon>
        <taxon>Pseudomonadati</taxon>
        <taxon>Pseudomonadota</taxon>
        <taxon>Betaproteobacteria</taxon>
        <taxon>Burkholderiales</taxon>
        <taxon>Comamonadaceae</taxon>
        <taxon>Comamonas</taxon>
    </lineage>
</organism>
<keyword evidence="2" id="KW-0732">Signal</keyword>
<comment type="caution">
    <text evidence="3">The sequence shown here is derived from an EMBL/GenBank/DDBJ whole genome shotgun (WGS) entry which is preliminary data.</text>
</comment>
<evidence type="ECO:0000313" key="4">
    <source>
        <dbReference type="Proteomes" id="UP001597463"/>
    </source>
</evidence>
<dbReference type="EMBL" id="JBHUMV010000004">
    <property type="protein sequence ID" value="MFD2754399.1"/>
    <property type="molecule type" value="Genomic_DNA"/>
</dbReference>
<comment type="similarity">
    <text evidence="1">Belongs to the UPF0065 (bug) family.</text>
</comment>
<dbReference type="InterPro" id="IPR042100">
    <property type="entry name" value="Bug_dom1"/>
</dbReference>
<sequence>MFQFKKSFPLAAFFCGLALCAGASHAADPAWPAARPITLIVPFSAGGSVDVTARLVAQKLGERLHQSVVIDNVAGAGGAIGVNKGVHAAADGYTLVMGADSPIAIAKLVNPAAVRYDALKDLAPVAMVNTAPMVLVARSSLPAGNLDELARLAQQQPGKISYATSGIGTILHLATERLSERAKMQLVHVPYRGGGQIVTDVVGGQVDLAMLISVTAIPQIQSGKLKALAVTSDKRLPELPNVPTVGETPALKGYQMVSWSGIFAPARTPAPIVARLNQELNAVLAAPEVKAKLAEQGAVAASGSAADFGAFVRKEQARYAEIVKNAHISAD</sequence>
<dbReference type="CDD" id="cd13578">
    <property type="entry name" value="PBP2_Bug27"/>
    <property type="match status" value="1"/>
</dbReference>
<dbReference type="Proteomes" id="UP001597463">
    <property type="component" value="Unassembled WGS sequence"/>
</dbReference>
<name>A0ABW5UP96_9BURK</name>
<dbReference type="Gene3D" id="3.40.190.10">
    <property type="entry name" value="Periplasmic binding protein-like II"/>
    <property type="match status" value="1"/>
</dbReference>
<feature type="signal peptide" evidence="2">
    <location>
        <begin position="1"/>
        <end position="26"/>
    </location>
</feature>
<dbReference type="InterPro" id="IPR005064">
    <property type="entry name" value="BUG"/>
</dbReference>
<keyword evidence="4" id="KW-1185">Reference proteome</keyword>
<dbReference type="Pfam" id="PF03401">
    <property type="entry name" value="TctC"/>
    <property type="match status" value="1"/>
</dbReference>
<evidence type="ECO:0000256" key="2">
    <source>
        <dbReference type="SAM" id="SignalP"/>
    </source>
</evidence>
<dbReference type="SUPFAM" id="SSF53850">
    <property type="entry name" value="Periplasmic binding protein-like II"/>
    <property type="match status" value="1"/>
</dbReference>
<proteinExistence type="inferred from homology"/>
<dbReference type="PANTHER" id="PTHR42928">
    <property type="entry name" value="TRICARBOXYLATE-BINDING PROTEIN"/>
    <property type="match status" value="1"/>
</dbReference>
<dbReference type="Gene3D" id="3.40.190.150">
    <property type="entry name" value="Bordetella uptake gene, domain 1"/>
    <property type="match status" value="1"/>
</dbReference>